<evidence type="ECO:0000256" key="9">
    <source>
        <dbReference type="ARBA" id="ARBA00044803"/>
    </source>
</evidence>
<dbReference type="InterPro" id="IPR001303">
    <property type="entry name" value="Aldolase_II/adducin_N"/>
</dbReference>
<evidence type="ECO:0000256" key="5">
    <source>
        <dbReference type="ARBA" id="ARBA00023239"/>
    </source>
</evidence>
<comment type="cofactor">
    <cofactor evidence="1">
        <name>Zn(2+)</name>
        <dbReference type="ChEBI" id="CHEBI:29105"/>
    </cofactor>
</comment>
<comment type="similarity">
    <text evidence="2">Belongs to the aldolase class II family. AraD/FucA subfamily.</text>
</comment>
<evidence type="ECO:0000256" key="1">
    <source>
        <dbReference type="ARBA" id="ARBA00001947"/>
    </source>
</evidence>
<keyword evidence="4" id="KW-0862">Zinc</keyword>
<dbReference type="Pfam" id="PF00596">
    <property type="entry name" value="Aldolase_II"/>
    <property type="match status" value="1"/>
</dbReference>
<comment type="catalytic activity">
    <reaction evidence="10">
        <text>3-dehydro-4-O-phospho-D-erythronate + H(+) = dihydroxyacetone phosphate + CO2</text>
        <dbReference type="Rhea" id="RHEA:52416"/>
        <dbReference type="ChEBI" id="CHEBI:15378"/>
        <dbReference type="ChEBI" id="CHEBI:16526"/>
        <dbReference type="ChEBI" id="CHEBI:57642"/>
        <dbReference type="ChEBI" id="CHEBI:136593"/>
        <dbReference type="EC" id="4.1.1.104"/>
    </reaction>
</comment>
<protein>
    <recommendedName>
        <fullName evidence="9">3-oxo-tetronate 4-phosphate decarboxylase</fullName>
        <ecNumber evidence="8">4.1.1.104</ecNumber>
    </recommendedName>
</protein>
<evidence type="ECO:0000256" key="11">
    <source>
        <dbReference type="ARBA" id="ARBA00048603"/>
    </source>
</evidence>
<dbReference type="EMBL" id="CP015017">
    <property type="protein sequence ID" value="APC01807.1"/>
    <property type="molecule type" value="Genomic_DNA"/>
</dbReference>
<dbReference type="GO" id="GO:0019323">
    <property type="term" value="P:pentose catabolic process"/>
    <property type="evidence" value="ECO:0007669"/>
    <property type="project" value="InterPro"/>
</dbReference>
<dbReference type="InterPro" id="IPR036409">
    <property type="entry name" value="Aldolase_II/adducin_N_sf"/>
</dbReference>
<sequence>MTFSINSKSEESKHREQIVEFGKSIFDRGLTAGSSGNLSVRLDDGWLLTPTNASLGRLDPATLTKLDWDGNTVSGLPPSKEAFLHRAMYSTRGGAKGIVHLHSTYSAAVSCMCGLNHDSCIPPLTPYFVMKVGRLPLAPYYRPGDPDLAAVIEKLAAKNSSVLLANHGPVVSANSLEAAVNAAEELEETAKLFLLLKGVETRPLDEAQIQDLKKTFNLDI</sequence>
<evidence type="ECO:0000256" key="2">
    <source>
        <dbReference type="ARBA" id="ARBA00010037"/>
    </source>
</evidence>
<evidence type="ECO:0000256" key="4">
    <source>
        <dbReference type="ARBA" id="ARBA00022833"/>
    </source>
</evidence>
<dbReference type="AlphaFoldDB" id="A0AAC9IV98"/>
<proteinExistence type="inferred from homology"/>
<evidence type="ECO:0000256" key="6">
    <source>
        <dbReference type="ARBA" id="ARBA00023277"/>
    </source>
</evidence>
<dbReference type="Gene3D" id="3.40.225.10">
    <property type="entry name" value="Class II aldolase/adducin N-terminal domain"/>
    <property type="match status" value="1"/>
</dbReference>
<evidence type="ECO:0000313" key="13">
    <source>
        <dbReference type="EMBL" id="APC01807.1"/>
    </source>
</evidence>
<dbReference type="GO" id="GO:0005829">
    <property type="term" value="C:cytosol"/>
    <property type="evidence" value="ECO:0007669"/>
    <property type="project" value="TreeGrafter"/>
</dbReference>
<accession>A0AAC9IV98</accession>
<dbReference type="NCBIfam" id="NF043034">
    <property type="entry name" value="OxoTetrPhDc"/>
    <property type="match status" value="1"/>
</dbReference>
<gene>
    <name evidence="13" type="ORF">AOC25_09355</name>
</gene>
<reference evidence="13" key="1">
    <citation type="journal article" date="2017" name="Appl. Environ. Microbiol.">
        <title>Microdiversification of a pelagic Polynucleobacter species is mainly driven by acquisition of genomic islands from a partially interspecific gene pool.</title>
        <authorList>
            <person name="Hoetzinger M."/>
            <person name="Hahn M.W."/>
            <person name="Jezberova J."/>
            <person name="Schmidt J."/>
            <person name="Koll U."/>
        </authorList>
    </citation>
    <scope>NUCLEOTIDE SEQUENCE</scope>
    <source>
        <strain evidence="13">MWH-RechtKol4</strain>
    </source>
</reference>
<name>A0AAC9IV98_9BURK</name>
<dbReference type="SMART" id="SM01007">
    <property type="entry name" value="Aldolase_II"/>
    <property type="match status" value="1"/>
</dbReference>
<evidence type="ECO:0000259" key="12">
    <source>
        <dbReference type="SMART" id="SM01007"/>
    </source>
</evidence>
<keyword evidence="5" id="KW-0456">Lyase</keyword>
<evidence type="ECO:0000313" key="14">
    <source>
        <dbReference type="Proteomes" id="UP000182060"/>
    </source>
</evidence>
<dbReference type="EC" id="4.1.1.104" evidence="8"/>
<dbReference type="InterPro" id="IPR050013">
    <property type="entry name" value="OtnC"/>
</dbReference>
<dbReference type="PANTHER" id="PTHR22789">
    <property type="entry name" value="FUCULOSE PHOSPHATE ALDOLASE"/>
    <property type="match status" value="1"/>
</dbReference>
<dbReference type="Proteomes" id="UP000182060">
    <property type="component" value="Chromosome"/>
</dbReference>
<dbReference type="FunFam" id="3.40.225.10:FF:000008">
    <property type="entry name" value="Sugar aldolase"/>
    <property type="match status" value="1"/>
</dbReference>
<dbReference type="GO" id="GO:0046872">
    <property type="term" value="F:metal ion binding"/>
    <property type="evidence" value="ECO:0007669"/>
    <property type="project" value="UniProtKB-KW"/>
</dbReference>
<organism evidence="13 14">
    <name type="scientific">Polynucleobacter asymbioticus</name>
    <dbReference type="NCBI Taxonomy" id="576611"/>
    <lineage>
        <taxon>Bacteria</taxon>
        <taxon>Pseudomonadati</taxon>
        <taxon>Pseudomonadota</taxon>
        <taxon>Betaproteobacteria</taxon>
        <taxon>Burkholderiales</taxon>
        <taxon>Burkholderiaceae</taxon>
        <taxon>Polynucleobacter</taxon>
    </lineage>
</organism>
<evidence type="ECO:0000256" key="8">
    <source>
        <dbReference type="ARBA" id="ARBA00044772"/>
    </source>
</evidence>
<dbReference type="NCBIfam" id="NF006000">
    <property type="entry name" value="PRK08130.1"/>
    <property type="match status" value="1"/>
</dbReference>
<dbReference type="InterPro" id="IPR050197">
    <property type="entry name" value="Aldolase_class_II_sugar_metab"/>
</dbReference>
<dbReference type="GO" id="GO:0016832">
    <property type="term" value="F:aldehyde-lyase activity"/>
    <property type="evidence" value="ECO:0007669"/>
    <property type="project" value="InterPro"/>
</dbReference>
<comment type="catalytic activity">
    <reaction evidence="11">
        <text>3-dehydro-4-O-phospho-L-erythronate + H(+) = dihydroxyacetone phosphate + CO2</text>
        <dbReference type="Rhea" id="RHEA:52404"/>
        <dbReference type="ChEBI" id="CHEBI:15378"/>
        <dbReference type="ChEBI" id="CHEBI:16526"/>
        <dbReference type="ChEBI" id="CHEBI:57642"/>
        <dbReference type="ChEBI" id="CHEBI:136592"/>
        <dbReference type="EC" id="4.1.1.104"/>
    </reaction>
</comment>
<dbReference type="RefSeq" id="WP_071539644.1">
    <property type="nucleotide sequence ID" value="NZ_CP015016.1"/>
</dbReference>
<evidence type="ECO:0000256" key="3">
    <source>
        <dbReference type="ARBA" id="ARBA00022723"/>
    </source>
</evidence>
<comment type="function">
    <text evidence="7">Catalyzes the decarboxylation of 3-oxo-tetronate 4-phosphate to dihydroxyacetone phosphate (DHAP) and CO(2).</text>
</comment>
<feature type="domain" description="Class II aldolase/adducin N-terminal" evidence="12">
    <location>
        <begin position="16"/>
        <end position="194"/>
    </location>
</feature>
<evidence type="ECO:0000256" key="10">
    <source>
        <dbReference type="ARBA" id="ARBA00047520"/>
    </source>
</evidence>
<evidence type="ECO:0000256" key="7">
    <source>
        <dbReference type="ARBA" id="ARBA00044745"/>
    </source>
</evidence>
<keyword evidence="3" id="KW-0479">Metal-binding</keyword>
<dbReference type="PANTHER" id="PTHR22789:SF0">
    <property type="entry name" value="3-OXO-TETRONATE 4-PHOSPHATE DECARBOXYLASE-RELATED"/>
    <property type="match status" value="1"/>
</dbReference>
<keyword evidence="6" id="KW-0119">Carbohydrate metabolism</keyword>
<dbReference type="SUPFAM" id="SSF53639">
    <property type="entry name" value="AraD/HMP-PK domain-like"/>
    <property type="match status" value="1"/>
</dbReference>